<name>A0AAD4ZBJ8_PRUDU</name>
<reference evidence="1 2" key="1">
    <citation type="journal article" date="2022" name="G3 (Bethesda)">
        <title>Whole-genome sequence and methylome profiling of the almond [Prunus dulcis (Mill.) D.A. Webb] cultivar 'Nonpareil'.</title>
        <authorList>
            <person name="D'Amico-Willman K.M."/>
            <person name="Ouma W.Z."/>
            <person name="Meulia T."/>
            <person name="Sideli G.M."/>
            <person name="Gradziel T.M."/>
            <person name="Fresnedo-Ramirez J."/>
        </authorList>
    </citation>
    <scope>NUCLEOTIDE SEQUENCE [LARGE SCALE GENOMIC DNA]</scope>
    <source>
        <strain evidence="1">Clone GOH B32 T37-40</strain>
    </source>
</reference>
<evidence type="ECO:0000313" key="2">
    <source>
        <dbReference type="Proteomes" id="UP001054821"/>
    </source>
</evidence>
<protein>
    <submittedName>
        <fullName evidence="1">Uncharacterized protein</fullName>
    </submittedName>
</protein>
<proteinExistence type="predicted"/>
<dbReference type="AlphaFoldDB" id="A0AAD4ZBJ8"/>
<gene>
    <name evidence="1" type="ORF">L3X38_018881</name>
</gene>
<accession>A0AAD4ZBJ8</accession>
<keyword evidence="2" id="KW-1185">Reference proteome</keyword>
<dbReference type="EMBL" id="JAJFAZ020000003">
    <property type="protein sequence ID" value="KAI5339609.1"/>
    <property type="molecule type" value="Genomic_DNA"/>
</dbReference>
<evidence type="ECO:0000313" key="1">
    <source>
        <dbReference type="EMBL" id="KAI5339609.1"/>
    </source>
</evidence>
<dbReference type="Proteomes" id="UP001054821">
    <property type="component" value="Chromosome 3"/>
</dbReference>
<organism evidence="1 2">
    <name type="scientific">Prunus dulcis</name>
    <name type="common">Almond</name>
    <name type="synonym">Amygdalus dulcis</name>
    <dbReference type="NCBI Taxonomy" id="3755"/>
    <lineage>
        <taxon>Eukaryota</taxon>
        <taxon>Viridiplantae</taxon>
        <taxon>Streptophyta</taxon>
        <taxon>Embryophyta</taxon>
        <taxon>Tracheophyta</taxon>
        <taxon>Spermatophyta</taxon>
        <taxon>Magnoliopsida</taxon>
        <taxon>eudicotyledons</taxon>
        <taxon>Gunneridae</taxon>
        <taxon>Pentapetalae</taxon>
        <taxon>rosids</taxon>
        <taxon>fabids</taxon>
        <taxon>Rosales</taxon>
        <taxon>Rosaceae</taxon>
        <taxon>Amygdaloideae</taxon>
        <taxon>Amygdaleae</taxon>
        <taxon>Prunus</taxon>
    </lineage>
</organism>
<sequence length="99" mass="11407">MSEVLLKLKIRLLNSLQWEKPMVWAPERTTMSCTESFLEAKRLMIWEMVMLVSWSRSMCSGGDVDSLLRSEIMGCSSQSSLRRSSSNSCILFNRAWPKL</sequence>
<comment type="caution">
    <text evidence="1">The sequence shown here is derived from an EMBL/GenBank/DDBJ whole genome shotgun (WGS) entry which is preliminary data.</text>
</comment>